<comment type="caution">
    <text evidence="8">The sequence shown here is derived from an EMBL/GenBank/DDBJ whole genome shotgun (WGS) entry which is preliminary data.</text>
</comment>
<evidence type="ECO:0000256" key="6">
    <source>
        <dbReference type="ARBA" id="ARBA00023315"/>
    </source>
</evidence>
<dbReference type="EMBL" id="JAQIBC010000001">
    <property type="protein sequence ID" value="MDM5262933.1"/>
    <property type="molecule type" value="Genomic_DNA"/>
</dbReference>
<comment type="subcellular location">
    <subcellularLocation>
        <location evidence="1">Cell inner membrane</location>
    </subcellularLocation>
</comment>
<dbReference type="Proteomes" id="UP001169066">
    <property type="component" value="Unassembled WGS sequence"/>
</dbReference>
<evidence type="ECO:0000313" key="9">
    <source>
        <dbReference type="Proteomes" id="UP001169066"/>
    </source>
</evidence>
<keyword evidence="9" id="KW-1185">Reference proteome</keyword>
<dbReference type="CDD" id="cd07984">
    <property type="entry name" value="LPLAT_LABLAT-like"/>
    <property type="match status" value="1"/>
</dbReference>
<dbReference type="Pfam" id="PF03279">
    <property type="entry name" value="Lip_A_acyltrans"/>
    <property type="match status" value="1"/>
</dbReference>
<name>A0ABT7QPD9_9BACT</name>
<gene>
    <name evidence="8" type="ORF">PF327_01850</name>
</gene>
<evidence type="ECO:0000256" key="5">
    <source>
        <dbReference type="ARBA" id="ARBA00023136"/>
    </source>
</evidence>
<dbReference type="PANTHER" id="PTHR30606">
    <property type="entry name" value="LIPID A BIOSYNTHESIS LAUROYL ACYLTRANSFERASE"/>
    <property type="match status" value="1"/>
</dbReference>
<dbReference type="RefSeq" id="WP_289401087.1">
    <property type="nucleotide sequence ID" value="NZ_JAQIBC010000001.1"/>
</dbReference>
<keyword evidence="7" id="KW-1133">Transmembrane helix</keyword>
<evidence type="ECO:0000256" key="4">
    <source>
        <dbReference type="ARBA" id="ARBA00022679"/>
    </source>
</evidence>
<keyword evidence="7" id="KW-0812">Transmembrane</keyword>
<dbReference type="PIRSF" id="PIRSF026649">
    <property type="entry name" value="MsbB"/>
    <property type="match status" value="1"/>
</dbReference>
<keyword evidence="2" id="KW-1003">Cell membrane</keyword>
<keyword evidence="6 8" id="KW-0012">Acyltransferase</keyword>
<keyword evidence="4" id="KW-0808">Transferase</keyword>
<accession>A0ABT7QPD9</accession>
<feature type="transmembrane region" description="Helical" evidence="7">
    <location>
        <begin position="12"/>
        <end position="37"/>
    </location>
</feature>
<keyword evidence="5 7" id="KW-0472">Membrane</keyword>
<reference evidence="8" key="1">
    <citation type="submission" date="2023-01" db="EMBL/GenBank/DDBJ databases">
        <title>Sulfurovum sp. XTW-4 genome assembly.</title>
        <authorList>
            <person name="Wang J."/>
        </authorList>
    </citation>
    <scope>NUCLEOTIDE SEQUENCE</scope>
    <source>
        <strain evidence="8">XTW-4</strain>
    </source>
</reference>
<evidence type="ECO:0000256" key="7">
    <source>
        <dbReference type="SAM" id="Phobius"/>
    </source>
</evidence>
<evidence type="ECO:0000256" key="2">
    <source>
        <dbReference type="ARBA" id="ARBA00022475"/>
    </source>
</evidence>
<organism evidence="8 9">
    <name type="scientific">Sulfurovum xiamenensis</name>
    <dbReference type="NCBI Taxonomy" id="3019066"/>
    <lineage>
        <taxon>Bacteria</taxon>
        <taxon>Pseudomonadati</taxon>
        <taxon>Campylobacterota</taxon>
        <taxon>Epsilonproteobacteria</taxon>
        <taxon>Campylobacterales</taxon>
        <taxon>Sulfurovaceae</taxon>
        <taxon>Sulfurovum</taxon>
    </lineage>
</organism>
<evidence type="ECO:0000313" key="8">
    <source>
        <dbReference type="EMBL" id="MDM5262933.1"/>
    </source>
</evidence>
<evidence type="ECO:0000256" key="3">
    <source>
        <dbReference type="ARBA" id="ARBA00022519"/>
    </source>
</evidence>
<proteinExistence type="predicted"/>
<keyword evidence="3" id="KW-0997">Cell inner membrane</keyword>
<dbReference type="InterPro" id="IPR004960">
    <property type="entry name" value="LipA_acyltrans"/>
</dbReference>
<protein>
    <submittedName>
        <fullName evidence="8">Lysophospholipid acyltransferase family protein</fullName>
    </submittedName>
</protein>
<dbReference type="PANTHER" id="PTHR30606:SF10">
    <property type="entry name" value="PHOSPHATIDYLINOSITOL MANNOSIDE ACYLTRANSFERASE"/>
    <property type="match status" value="1"/>
</dbReference>
<evidence type="ECO:0000256" key="1">
    <source>
        <dbReference type="ARBA" id="ARBA00004533"/>
    </source>
</evidence>
<dbReference type="GO" id="GO:0016746">
    <property type="term" value="F:acyltransferase activity"/>
    <property type="evidence" value="ECO:0007669"/>
    <property type="project" value="UniProtKB-KW"/>
</dbReference>
<sequence length="294" mass="33814">MREKIEYAFVRLFLWLAKIAPTSFIYMMMKALTLLVYHVDKKRRHLTITNLAMAFPEKTPQEIVILSKEVYRELSKTITEILLMFTGKFDIDNAIKNREEVKEKLQELAQNSPHGIVFMTAHFSNWELMAHFIAKNGLPMIVIGRKGNNRLIESNITTPFREKYGNSAASKDKAMLSMMKKLKAKGNVGLLIDQKSGGSHSAKIDFFGKPAETTLSVASLKLKLDPLIVPVFVVRGSDGLYELVINAPVEYVADEIEDQQKKLEAMTLKYNQAIEDVVRKYPSQWFWMHNRWRL</sequence>